<evidence type="ECO:0008006" key="3">
    <source>
        <dbReference type="Google" id="ProtNLM"/>
    </source>
</evidence>
<evidence type="ECO:0000313" key="1">
    <source>
        <dbReference type="EMBL" id="MCC2124800.1"/>
    </source>
</evidence>
<gene>
    <name evidence="1" type="ORF">LKD36_01250</name>
</gene>
<sequence>MMIHFQVEMQDLTKIEAALGMTKDKSKIALRSAINNAAKQIEKTMISETKGRYIFKRDIKSANDLRKATTRNLQAIITVRGTPNELYDFQVRPQTYYPGSKGAPKWIKARGKKTGTLKQIAAKMGSGSDQYKGFVVKYHSGHLAFAERVPGKKMRSDPRKEAIESLYSLATPKMEEVVYMDNIHDNVMDILEKSIETQINRYLG</sequence>
<dbReference type="AlphaFoldDB" id="A0AAE3A7Z3"/>
<name>A0AAE3A7Z3_9FIRM</name>
<reference evidence="1 2" key="1">
    <citation type="submission" date="2021-10" db="EMBL/GenBank/DDBJ databases">
        <title>Anaerobic single-cell dispensing facilitates the cultivation of human gut bacteria.</title>
        <authorList>
            <person name="Afrizal A."/>
        </authorList>
    </citation>
    <scope>NUCLEOTIDE SEQUENCE [LARGE SCALE GENOMIC DNA]</scope>
    <source>
        <strain evidence="1 2">CLA-AA-H276</strain>
    </source>
</reference>
<dbReference type="RefSeq" id="WP_308458355.1">
    <property type="nucleotide sequence ID" value="NZ_JAJEPS010000001.1"/>
</dbReference>
<protein>
    <recommendedName>
        <fullName evidence="3">Prophage minor tail protein Z (GPZ)</fullName>
    </recommendedName>
</protein>
<dbReference type="Proteomes" id="UP001198220">
    <property type="component" value="Unassembled WGS sequence"/>
</dbReference>
<proteinExistence type="predicted"/>
<evidence type="ECO:0000313" key="2">
    <source>
        <dbReference type="Proteomes" id="UP001198220"/>
    </source>
</evidence>
<keyword evidence="2" id="KW-1185">Reference proteome</keyword>
<organism evidence="1 2">
    <name type="scientific">Hominiventricola filiformis</name>
    <dbReference type="NCBI Taxonomy" id="2885352"/>
    <lineage>
        <taxon>Bacteria</taxon>
        <taxon>Bacillati</taxon>
        <taxon>Bacillota</taxon>
        <taxon>Clostridia</taxon>
        <taxon>Lachnospirales</taxon>
        <taxon>Lachnospiraceae</taxon>
        <taxon>Hominiventricola</taxon>
    </lineage>
</organism>
<comment type="caution">
    <text evidence="1">The sequence shown here is derived from an EMBL/GenBank/DDBJ whole genome shotgun (WGS) entry which is preliminary data.</text>
</comment>
<dbReference type="EMBL" id="JAJEPS010000001">
    <property type="protein sequence ID" value="MCC2124800.1"/>
    <property type="molecule type" value="Genomic_DNA"/>
</dbReference>
<accession>A0AAE3A7Z3</accession>